<dbReference type="InterPro" id="IPR027417">
    <property type="entry name" value="P-loop_NTPase"/>
</dbReference>
<dbReference type="PANTHER" id="PTHR23408:SF3">
    <property type="entry name" value="METHYLMALONIC ACIDURIA TYPE A PROTEIN, MITOCHONDRIAL"/>
    <property type="match status" value="1"/>
</dbReference>
<sequence>MTPRKARPTPDQFVTGIRQGNRVLLGQAITLVESTLPADQELAHALLALLLPYTGNAIRMGITGVPGVGKSTFIETLGKHITTQGKTLAVLTIDPSSRLTGGSILGDKTRMEELSRNPRAFIRPTAAGDALGGVAHRTREAMLLCEAAGYDVIIVETVGVGQSEISVRNMVDFFLLLMLAGAGDELQGIKKGIMEMADALVITKSDGENKKAALEARGAYTQALHLASPSANDWTVPVLTASALTGDGFDETWATVERYCDHTKASGFFQTTRRRQNINWFNDYFQLLLQADLQASVQAIRSTLEQAVARQEVSSHEAALRLLQAYRDHHRTL</sequence>
<dbReference type="RefSeq" id="WP_254085471.1">
    <property type="nucleotide sequence ID" value="NZ_JAHESE010000017.1"/>
</dbReference>
<dbReference type="GO" id="GO:0003924">
    <property type="term" value="F:GTPase activity"/>
    <property type="evidence" value="ECO:0007669"/>
    <property type="project" value="InterPro"/>
</dbReference>
<dbReference type="GO" id="GO:0005525">
    <property type="term" value="F:GTP binding"/>
    <property type="evidence" value="ECO:0007669"/>
    <property type="project" value="InterPro"/>
</dbReference>
<dbReference type="Gene3D" id="3.40.50.300">
    <property type="entry name" value="P-loop containing nucleotide triphosphate hydrolases"/>
    <property type="match status" value="1"/>
</dbReference>
<organism evidence="2 3">
    <name type="scientific">Dawidia cretensis</name>
    <dbReference type="NCBI Taxonomy" id="2782350"/>
    <lineage>
        <taxon>Bacteria</taxon>
        <taxon>Pseudomonadati</taxon>
        <taxon>Bacteroidota</taxon>
        <taxon>Cytophagia</taxon>
        <taxon>Cytophagales</taxon>
        <taxon>Chryseotaleaceae</taxon>
        <taxon>Dawidia</taxon>
    </lineage>
</organism>
<dbReference type="CDD" id="cd03114">
    <property type="entry name" value="MMAA-like"/>
    <property type="match status" value="1"/>
</dbReference>
<dbReference type="Proteomes" id="UP001319080">
    <property type="component" value="Unassembled WGS sequence"/>
</dbReference>
<dbReference type="EMBL" id="JAHESE010000017">
    <property type="protein sequence ID" value="MBT1709893.1"/>
    <property type="molecule type" value="Genomic_DNA"/>
</dbReference>
<dbReference type="NCBIfam" id="NF006958">
    <property type="entry name" value="PRK09435.1"/>
    <property type="match status" value="1"/>
</dbReference>
<accession>A0AAP2E0W4</accession>
<comment type="caution">
    <text evidence="2">The sequence shown here is derived from an EMBL/GenBank/DDBJ whole genome shotgun (WGS) entry which is preliminary data.</text>
</comment>
<evidence type="ECO:0000313" key="3">
    <source>
        <dbReference type="Proteomes" id="UP001319080"/>
    </source>
</evidence>
<name>A0AAP2E0W4_9BACT</name>
<dbReference type="AlphaFoldDB" id="A0AAP2E0W4"/>
<keyword evidence="3" id="KW-1185">Reference proteome</keyword>
<evidence type="ECO:0000256" key="1">
    <source>
        <dbReference type="ARBA" id="ARBA00009625"/>
    </source>
</evidence>
<dbReference type="Gene3D" id="1.10.287.130">
    <property type="match status" value="1"/>
</dbReference>
<comment type="similarity">
    <text evidence="1">Belongs to the SIMIBI class G3E GTPase family. ArgK/MeaB subfamily.</text>
</comment>
<gene>
    <name evidence="2" type="primary">meaB</name>
    <name evidence="2" type="ORF">KK062_16730</name>
</gene>
<dbReference type="Gene3D" id="1.20.5.170">
    <property type="match status" value="1"/>
</dbReference>
<keyword evidence="2" id="KW-0378">Hydrolase</keyword>
<dbReference type="InterPro" id="IPR005129">
    <property type="entry name" value="GTPase_ArgK"/>
</dbReference>
<dbReference type="SUPFAM" id="SSF52540">
    <property type="entry name" value="P-loop containing nucleoside triphosphate hydrolases"/>
    <property type="match status" value="1"/>
</dbReference>
<dbReference type="PANTHER" id="PTHR23408">
    <property type="entry name" value="METHYLMALONYL-COA MUTASE"/>
    <property type="match status" value="1"/>
</dbReference>
<reference evidence="2 3" key="1">
    <citation type="submission" date="2021-05" db="EMBL/GenBank/DDBJ databases">
        <title>A Polyphasic approach of four new species of the genus Ohtaekwangia: Ohtaekwangia histidinii sp. nov., Ohtaekwangia cretensis sp. nov., Ohtaekwangia indiensis sp. nov., Ohtaekwangia reichenbachii sp. nov. from diverse environment.</title>
        <authorList>
            <person name="Octaviana S."/>
        </authorList>
    </citation>
    <scope>NUCLEOTIDE SEQUENCE [LARGE SCALE GENOMIC DNA]</scope>
    <source>
        <strain evidence="2 3">PWU5</strain>
    </source>
</reference>
<evidence type="ECO:0000313" key="2">
    <source>
        <dbReference type="EMBL" id="MBT1709893.1"/>
    </source>
</evidence>
<dbReference type="EC" id="3.6.5.-" evidence="2"/>
<dbReference type="NCBIfam" id="TIGR00750">
    <property type="entry name" value="lao"/>
    <property type="match status" value="1"/>
</dbReference>
<dbReference type="GO" id="GO:0005737">
    <property type="term" value="C:cytoplasm"/>
    <property type="evidence" value="ECO:0007669"/>
    <property type="project" value="TreeGrafter"/>
</dbReference>
<dbReference type="Pfam" id="PF03308">
    <property type="entry name" value="MeaB"/>
    <property type="match status" value="1"/>
</dbReference>
<proteinExistence type="inferred from homology"/>
<protein>
    <submittedName>
        <fullName evidence="2">Methylmalonyl Co-A mutase-associated GTPase MeaB</fullName>
        <ecNumber evidence="2">3.6.5.-</ecNumber>
    </submittedName>
</protein>